<name>A0A239AGX4_9PROT</name>
<protein>
    <submittedName>
        <fullName evidence="2">Spore maturation protein CgeB</fullName>
    </submittedName>
</protein>
<organism evidence="2 3">
    <name type="scientific">Methylobacillus rhizosphaerae</name>
    <dbReference type="NCBI Taxonomy" id="551994"/>
    <lineage>
        <taxon>Bacteria</taxon>
        <taxon>Pseudomonadati</taxon>
        <taxon>Pseudomonadota</taxon>
        <taxon>Betaproteobacteria</taxon>
        <taxon>Nitrosomonadales</taxon>
        <taxon>Methylophilaceae</taxon>
        <taxon>Methylobacillus</taxon>
    </lineage>
</organism>
<dbReference type="Pfam" id="PF13524">
    <property type="entry name" value="Glyco_trans_1_2"/>
    <property type="match status" value="1"/>
</dbReference>
<dbReference type="EMBL" id="FZOA01000007">
    <property type="protein sequence ID" value="SNR94789.1"/>
    <property type="molecule type" value="Genomic_DNA"/>
</dbReference>
<keyword evidence="3" id="KW-1185">Reference proteome</keyword>
<evidence type="ECO:0000313" key="3">
    <source>
        <dbReference type="Proteomes" id="UP000198305"/>
    </source>
</evidence>
<reference evidence="3" key="1">
    <citation type="submission" date="2017-06" db="EMBL/GenBank/DDBJ databases">
        <authorList>
            <person name="Varghese N."/>
            <person name="Submissions S."/>
        </authorList>
    </citation>
    <scope>NUCLEOTIDE SEQUENCE [LARGE SCALE GENOMIC DNA]</scope>
    <source>
        <strain evidence="3">Ca-68</strain>
    </source>
</reference>
<dbReference type="Proteomes" id="UP000198305">
    <property type="component" value="Unassembled WGS sequence"/>
</dbReference>
<evidence type="ECO:0000259" key="1">
    <source>
        <dbReference type="Pfam" id="PF13524"/>
    </source>
</evidence>
<dbReference type="OrthoDB" id="505636at2"/>
<dbReference type="InterPro" id="IPR055259">
    <property type="entry name" value="YkvP/CgeB_Glyco_trans-like"/>
</dbReference>
<accession>A0A239AGX4</accession>
<gene>
    <name evidence="2" type="ORF">SAMN05192560_1915</name>
</gene>
<dbReference type="AlphaFoldDB" id="A0A239AGX4"/>
<dbReference type="Gene3D" id="3.40.50.2000">
    <property type="entry name" value="Glycogen Phosphorylase B"/>
    <property type="match status" value="1"/>
</dbReference>
<dbReference type="RefSeq" id="WP_089375994.1">
    <property type="nucleotide sequence ID" value="NZ_FZOA01000007.1"/>
</dbReference>
<evidence type="ECO:0000313" key="2">
    <source>
        <dbReference type="EMBL" id="SNR94789.1"/>
    </source>
</evidence>
<proteinExistence type="predicted"/>
<sequence>MQQRENNKILILDGLSQIPLGKEVAEAIRNTMMNAEYIDLRSLKNSTSYKIKSALHKVIHKNSLLHEFENSALASVIHAVQPTHILVISYLYQYIDPRFLQKIAKEGNIKLFLYDTDSCNLYERRNEFEYFLDVELPIYHKIFSFSMVMTHFFRETKHLPAIFLPYGANPVLIKEAKNFRHDVLFVGTCDIRRIFLLEKIRDHVTLYGNRWGKYSGLMTSALKARVNNKKIWGSELYEIMAQSHIVLNINNIQFHGVETGVNLRIFEALSMKKFLLTEYSEELASLFEMGKEIETFRDARELKEKVEFYLRHPEKMQSIAEAGYQKFITHYTWESCTKIMLSKMLE</sequence>
<feature type="domain" description="Spore protein YkvP/CgeB glycosyl transferase-like" evidence="1">
    <location>
        <begin position="193"/>
        <end position="336"/>
    </location>
</feature>
<dbReference type="SUPFAM" id="SSF53756">
    <property type="entry name" value="UDP-Glycosyltransferase/glycogen phosphorylase"/>
    <property type="match status" value="1"/>
</dbReference>